<evidence type="ECO:0000313" key="2">
    <source>
        <dbReference type="Proteomes" id="UP000198984"/>
    </source>
</evidence>
<dbReference type="RefSeq" id="WP_143080873.1">
    <property type="nucleotide sequence ID" value="NZ_FOBB01000001.1"/>
</dbReference>
<dbReference type="EMBL" id="FOBB01000001">
    <property type="protein sequence ID" value="SEK45738.1"/>
    <property type="molecule type" value="Genomic_DNA"/>
</dbReference>
<dbReference type="AlphaFoldDB" id="A0A1H7H685"/>
<sequence length="83" mass="9817">MDWDEILNPLSPLYQDAMYEQQQLVSMQDGLIEATKKMIETVYPQLYHLESEGYKELESVIITECVKFSCKINEVINRYHIND</sequence>
<reference evidence="1 2" key="1">
    <citation type="submission" date="2016-10" db="EMBL/GenBank/DDBJ databases">
        <authorList>
            <person name="de Groot N.N."/>
        </authorList>
    </citation>
    <scope>NUCLEOTIDE SEQUENCE [LARGE SCALE GENOMIC DNA]</scope>
    <source>
        <strain evidence="1 2">DSM 21039</strain>
    </source>
</reference>
<evidence type="ECO:0000313" key="1">
    <source>
        <dbReference type="EMBL" id="SEK45738.1"/>
    </source>
</evidence>
<name>A0A1H7H685_9BACT</name>
<organism evidence="1 2">
    <name type="scientific">Chitinophaga rupis</name>
    <dbReference type="NCBI Taxonomy" id="573321"/>
    <lineage>
        <taxon>Bacteria</taxon>
        <taxon>Pseudomonadati</taxon>
        <taxon>Bacteroidota</taxon>
        <taxon>Chitinophagia</taxon>
        <taxon>Chitinophagales</taxon>
        <taxon>Chitinophagaceae</taxon>
        <taxon>Chitinophaga</taxon>
    </lineage>
</organism>
<proteinExistence type="predicted"/>
<gene>
    <name evidence="1" type="ORF">SAMN04488505_101236</name>
</gene>
<dbReference type="OrthoDB" id="673831at2"/>
<keyword evidence="2" id="KW-1185">Reference proteome</keyword>
<protein>
    <submittedName>
        <fullName evidence="1">Uncharacterized protein</fullName>
    </submittedName>
</protein>
<accession>A0A1H7H685</accession>
<dbReference type="Proteomes" id="UP000198984">
    <property type="component" value="Unassembled WGS sequence"/>
</dbReference>